<dbReference type="GO" id="GO:0009279">
    <property type="term" value="C:cell outer membrane"/>
    <property type="evidence" value="ECO:0007669"/>
    <property type="project" value="UniProtKB-SubCell"/>
</dbReference>
<feature type="domain" description="SusD-like N-terminal" evidence="8">
    <location>
        <begin position="69"/>
        <end position="235"/>
    </location>
</feature>
<evidence type="ECO:0000259" key="8">
    <source>
        <dbReference type="Pfam" id="PF14322"/>
    </source>
</evidence>
<protein>
    <submittedName>
        <fullName evidence="9">RagB/SusD family nutrient uptake outer membrane protein</fullName>
    </submittedName>
</protein>
<keyword evidence="4" id="KW-0472">Membrane</keyword>
<dbReference type="PROSITE" id="PS51257">
    <property type="entry name" value="PROKAR_LIPOPROTEIN"/>
    <property type="match status" value="1"/>
</dbReference>
<proteinExistence type="inferred from homology"/>
<evidence type="ECO:0000313" key="9">
    <source>
        <dbReference type="EMBL" id="QCD41342.1"/>
    </source>
</evidence>
<dbReference type="InterPro" id="IPR012944">
    <property type="entry name" value="SusD_RagB_dom"/>
</dbReference>
<feature type="domain" description="RagB/SusD" evidence="7">
    <location>
        <begin position="354"/>
        <end position="496"/>
    </location>
</feature>
<dbReference type="Gene3D" id="1.25.40.390">
    <property type="match status" value="1"/>
</dbReference>
<dbReference type="Gene3D" id="1.10.3780.10">
    <property type="entry name" value="SusD-like"/>
    <property type="match status" value="1"/>
</dbReference>
<keyword evidence="3 6" id="KW-0732">Signal</keyword>
<dbReference type="Pfam" id="PF14322">
    <property type="entry name" value="SusD-like_3"/>
    <property type="match status" value="1"/>
</dbReference>
<evidence type="ECO:0000259" key="7">
    <source>
        <dbReference type="Pfam" id="PF07980"/>
    </source>
</evidence>
<evidence type="ECO:0000256" key="4">
    <source>
        <dbReference type="ARBA" id="ARBA00023136"/>
    </source>
</evidence>
<dbReference type="SUPFAM" id="SSF48452">
    <property type="entry name" value="TPR-like"/>
    <property type="match status" value="1"/>
</dbReference>
<dbReference type="Pfam" id="PF07980">
    <property type="entry name" value="SusD_RagB"/>
    <property type="match status" value="1"/>
</dbReference>
<dbReference type="KEGG" id="ddb:E7747_02865"/>
<dbReference type="InterPro" id="IPR033985">
    <property type="entry name" value="SusD-like_N"/>
</dbReference>
<evidence type="ECO:0000313" key="10">
    <source>
        <dbReference type="Proteomes" id="UP000297149"/>
    </source>
</evidence>
<evidence type="ECO:0000256" key="5">
    <source>
        <dbReference type="ARBA" id="ARBA00023237"/>
    </source>
</evidence>
<dbReference type="Gene3D" id="1.25.40.10">
    <property type="entry name" value="Tetratricopeptide repeat domain"/>
    <property type="match status" value="1"/>
</dbReference>
<evidence type="ECO:0000256" key="3">
    <source>
        <dbReference type="ARBA" id="ARBA00022729"/>
    </source>
</evidence>
<accession>A0A4P7W0S8</accession>
<reference evidence="10" key="1">
    <citation type="submission" date="2019-02" db="EMBL/GenBank/DDBJ databases">
        <title>Isolation and identification of novel species under the genus Muribaculum.</title>
        <authorList>
            <person name="Miyake S."/>
            <person name="Ding Y."/>
            <person name="Low A."/>
            <person name="Soh M."/>
            <person name="Seedorf H."/>
        </authorList>
    </citation>
    <scope>NUCLEOTIDE SEQUENCE [LARGE SCALE GENOMIC DNA]</scope>
    <source>
        <strain evidence="10">H5</strain>
    </source>
</reference>
<dbReference type="InterPro" id="IPR011990">
    <property type="entry name" value="TPR-like_helical_dom_sf"/>
</dbReference>
<name>A0A4P7W0S8_9BACT</name>
<comment type="similarity">
    <text evidence="2">Belongs to the SusD family.</text>
</comment>
<feature type="chain" id="PRO_5021013069" evidence="6">
    <location>
        <begin position="21"/>
        <end position="514"/>
    </location>
</feature>
<dbReference type="RefSeq" id="WP_136413979.1">
    <property type="nucleotide sequence ID" value="NZ_CP039396.1"/>
</dbReference>
<gene>
    <name evidence="9" type="ORF">E7747_02865</name>
</gene>
<organism evidence="9 10">
    <name type="scientific">Duncaniella dubosii</name>
    <dbReference type="NCBI Taxonomy" id="2518971"/>
    <lineage>
        <taxon>Bacteria</taxon>
        <taxon>Pseudomonadati</taxon>
        <taxon>Bacteroidota</taxon>
        <taxon>Bacteroidia</taxon>
        <taxon>Bacteroidales</taxon>
        <taxon>Muribaculaceae</taxon>
        <taxon>Duncaniella</taxon>
    </lineage>
</organism>
<evidence type="ECO:0000256" key="1">
    <source>
        <dbReference type="ARBA" id="ARBA00004442"/>
    </source>
</evidence>
<keyword evidence="5" id="KW-0998">Cell outer membrane</keyword>
<comment type="subcellular location">
    <subcellularLocation>
        <location evidence="1">Cell outer membrane</location>
    </subcellularLocation>
</comment>
<evidence type="ECO:0000256" key="2">
    <source>
        <dbReference type="ARBA" id="ARBA00006275"/>
    </source>
</evidence>
<sequence>MKLSKYIVLGAIALSSPAFVACVGDLDVTPENPTTKTEISTAEELYGELAGIYGGLVFEGGITVDDGGTGVYTRQLWNLQELCSDETLIGSNWADGGINELVYSTWSPDNHWLYECFSRFNYQIAIVNQFLRDLHKYGSLLPGSDNLSVEVFDAEARTLRALSYYHMIDIFGVGPWTTEDSPVGVTPPTYDRKQLFEAVVEDLANAIPNLVPASQQVYGRLSREAGYMLLAKLYLNAEVYTGEPRWQDCANACNEIRKTIDTLAPTYKYLFCATNDKYVGNGEIIWGIPQDGTTLTTYGGTTYISGGSYRGDSELLKTLGLAVSGWEGPRVREELSKALLPNDARRLIYEGEYTEDIQDLSDKNQGYMCVKFVYTPEDDYKNEKQETPYCNTIFNPADFPLFRLADVYLMLAECELNGAQGCNGLEMMNRVRQRAGLADVRTLTAENILDERMCELYWEGHRRSDLVRFGKFAGSNYNWSWKGANANGANVQAYRNVYCVPTQFVSTLGQNPGY</sequence>
<feature type="signal peptide" evidence="6">
    <location>
        <begin position="1"/>
        <end position="20"/>
    </location>
</feature>
<dbReference type="AlphaFoldDB" id="A0A4P7W0S8"/>
<dbReference type="EMBL" id="CP039396">
    <property type="protein sequence ID" value="QCD41342.1"/>
    <property type="molecule type" value="Genomic_DNA"/>
</dbReference>
<evidence type="ECO:0000256" key="6">
    <source>
        <dbReference type="SAM" id="SignalP"/>
    </source>
</evidence>
<dbReference type="Proteomes" id="UP000297149">
    <property type="component" value="Chromosome"/>
</dbReference>
<keyword evidence="10" id="KW-1185">Reference proteome</keyword>